<accession>K2JG59</accession>
<keyword evidence="2" id="KW-1185">Reference proteome</keyword>
<proteinExistence type="predicted"/>
<dbReference type="SUPFAM" id="SSF52540">
    <property type="entry name" value="P-loop containing nucleoside triphosphate hydrolases"/>
    <property type="match status" value="1"/>
</dbReference>
<dbReference type="OrthoDB" id="455474at2"/>
<evidence type="ECO:0008006" key="3">
    <source>
        <dbReference type="Google" id="ProtNLM"/>
    </source>
</evidence>
<dbReference type="AlphaFoldDB" id="K2JG59"/>
<dbReference type="EMBL" id="AMRI01000023">
    <property type="protein sequence ID" value="EKE69619.1"/>
    <property type="molecule type" value="Genomic_DNA"/>
</dbReference>
<evidence type="ECO:0000313" key="2">
    <source>
        <dbReference type="Proteomes" id="UP000006755"/>
    </source>
</evidence>
<organism evidence="1 2">
    <name type="scientific">Gallaecimonas xiamenensis 3-C-1</name>
    <dbReference type="NCBI Taxonomy" id="745411"/>
    <lineage>
        <taxon>Bacteria</taxon>
        <taxon>Pseudomonadati</taxon>
        <taxon>Pseudomonadota</taxon>
        <taxon>Gammaproteobacteria</taxon>
        <taxon>Enterobacterales</taxon>
        <taxon>Gallaecimonadaceae</taxon>
        <taxon>Gallaecimonas</taxon>
    </lineage>
</organism>
<dbReference type="eggNOG" id="COG4240">
    <property type="taxonomic scope" value="Bacteria"/>
</dbReference>
<dbReference type="RefSeq" id="WP_008485867.1">
    <property type="nucleotide sequence ID" value="NZ_AMRI01000023.1"/>
</dbReference>
<dbReference type="InterPro" id="IPR027417">
    <property type="entry name" value="P-loop_NTPase"/>
</dbReference>
<reference evidence="1 2" key="1">
    <citation type="journal article" date="2012" name="J. Bacteriol.">
        <title>Genome Sequence of Gallaecimonas xiamenensis Type Strain 3-C-1.</title>
        <authorList>
            <person name="Lai Q."/>
            <person name="Wang L."/>
            <person name="Wang W."/>
            <person name="Shao Z."/>
        </authorList>
    </citation>
    <scope>NUCLEOTIDE SEQUENCE [LARGE SCALE GENOMIC DNA]</scope>
    <source>
        <strain evidence="1 2">3-C-1</strain>
    </source>
</reference>
<dbReference type="STRING" id="745411.B3C1_15037"/>
<dbReference type="Pfam" id="PF03308">
    <property type="entry name" value="MeaB"/>
    <property type="match status" value="1"/>
</dbReference>
<evidence type="ECO:0000313" key="1">
    <source>
        <dbReference type="EMBL" id="EKE69619.1"/>
    </source>
</evidence>
<sequence>MHQVIRAALRAHGLPEQFQETVIQYYLPLAERLVARSQWRTPPLVVGITGAQGTGKSTLADFLALLLKEMAGFKVAVLSLDDLYLTRAQRQQLAASVHPLLQTRGVPGTHDLALGQATLDALNQADDHSRTALPRFNKALDDRAPPADWPTVLGRPDAILLEGWCLGAPPEEDGALTLPINALEAEEDSAGIWRRYVNDQLKGPYQAFFDRIHYQVFMQAPSMEAVLRWRQQQEHQLKARAGDGPGIMGDATIARFIQHYERLTRHLLASHPRNTQLRLVLDEDHRIVEEHHD</sequence>
<dbReference type="Gene3D" id="3.40.50.300">
    <property type="entry name" value="P-loop containing nucleotide triphosphate hydrolases"/>
    <property type="match status" value="1"/>
</dbReference>
<protein>
    <recommendedName>
        <fullName evidence="3">Kinase-like protein</fullName>
    </recommendedName>
</protein>
<comment type="caution">
    <text evidence="1">The sequence shown here is derived from an EMBL/GenBank/DDBJ whole genome shotgun (WGS) entry which is preliminary data.</text>
</comment>
<dbReference type="Proteomes" id="UP000006755">
    <property type="component" value="Unassembled WGS sequence"/>
</dbReference>
<dbReference type="PATRIC" id="fig|745411.4.peg.2960"/>
<name>K2JG59_9GAMM</name>
<dbReference type="PANTHER" id="PTHR10285">
    <property type="entry name" value="URIDINE KINASE"/>
    <property type="match status" value="1"/>
</dbReference>
<gene>
    <name evidence="1" type="ORF">B3C1_15037</name>
</gene>